<proteinExistence type="predicted"/>
<protein>
    <submittedName>
        <fullName evidence="1">Uncharacterized protein</fullName>
    </submittedName>
</protein>
<dbReference type="Proteomes" id="UP001165960">
    <property type="component" value="Unassembled WGS sequence"/>
</dbReference>
<gene>
    <name evidence="1" type="ORF">DSO57_1026028</name>
</gene>
<dbReference type="EMBL" id="QTSX02002279">
    <property type="protein sequence ID" value="KAJ9076457.1"/>
    <property type="molecule type" value="Genomic_DNA"/>
</dbReference>
<evidence type="ECO:0000313" key="2">
    <source>
        <dbReference type="Proteomes" id="UP001165960"/>
    </source>
</evidence>
<name>A0ACC2TQG3_9FUNG</name>
<sequence length="292" mass="33209">MDTKSFPSLKLELDQFPTKALVCPPFGRFEKRPLYPPPVLHIVSSDINDRSHMSNIKLHVKAVLVFPNTFQEVPIINDIYTPLSGTLLQSVIKLENLERKSTGFFIFGDLSSRLSGVFHIRFRLFCSHEGLLSKIHEIISAPFEVVRKRALLPVFEASLLTQTLKRQGEKLRTKTSTKKSKINPSSLIPSPVKYQIETSRGLLQELHLKVSPPEKHTQSESFSWSYAASPQRVSFSCNQISRLYRDVNLMNTIELPSKGLSSKSLKIEPDEFGMMFSNFLKDRGIYPINSSR</sequence>
<reference evidence="1" key="1">
    <citation type="submission" date="2022-04" db="EMBL/GenBank/DDBJ databases">
        <title>Genome of the entomopathogenic fungus Entomophthora muscae.</title>
        <authorList>
            <person name="Elya C."/>
            <person name="Lovett B.R."/>
            <person name="Lee E."/>
            <person name="Macias A.M."/>
            <person name="Hajek A.E."/>
            <person name="De Bivort B.L."/>
            <person name="Kasson M.T."/>
            <person name="De Fine Licht H.H."/>
            <person name="Stajich J.E."/>
        </authorList>
    </citation>
    <scope>NUCLEOTIDE SEQUENCE</scope>
    <source>
        <strain evidence="1">Berkeley</strain>
    </source>
</reference>
<evidence type="ECO:0000313" key="1">
    <source>
        <dbReference type="EMBL" id="KAJ9076457.1"/>
    </source>
</evidence>
<keyword evidence="2" id="KW-1185">Reference proteome</keyword>
<accession>A0ACC2TQG3</accession>
<comment type="caution">
    <text evidence="1">The sequence shown here is derived from an EMBL/GenBank/DDBJ whole genome shotgun (WGS) entry which is preliminary data.</text>
</comment>
<organism evidence="1 2">
    <name type="scientific">Entomophthora muscae</name>
    <dbReference type="NCBI Taxonomy" id="34485"/>
    <lineage>
        <taxon>Eukaryota</taxon>
        <taxon>Fungi</taxon>
        <taxon>Fungi incertae sedis</taxon>
        <taxon>Zoopagomycota</taxon>
        <taxon>Entomophthoromycotina</taxon>
        <taxon>Entomophthoromycetes</taxon>
        <taxon>Entomophthorales</taxon>
        <taxon>Entomophthoraceae</taxon>
        <taxon>Entomophthora</taxon>
    </lineage>
</organism>